<proteinExistence type="predicted"/>
<accession>A0A840QJH4</accession>
<keyword evidence="3" id="KW-1185">Reference proteome</keyword>
<evidence type="ECO:0000313" key="3">
    <source>
        <dbReference type="Proteomes" id="UP000584374"/>
    </source>
</evidence>
<feature type="compositionally biased region" description="Low complexity" evidence="1">
    <location>
        <begin position="1"/>
        <end position="28"/>
    </location>
</feature>
<reference evidence="2 3" key="1">
    <citation type="submission" date="2020-08" db="EMBL/GenBank/DDBJ databases">
        <title>Sequencing the genomes of 1000 actinobacteria strains.</title>
        <authorList>
            <person name="Klenk H.-P."/>
        </authorList>
    </citation>
    <scope>NUCLEOTIDE SEQUENCE [LARGE SCALE GENOMIC DNA]</scope>
    <source>
        <strain evidence="2 3">DSM 45584</strain>
    </source>
</reference>
<name>A0A840QJH4_9PSEU</name>
<dbReference type="RefSeq" id="WP_184731267.1">
    <property type="nucleotide sequence ID" value="NZ_JACHIW010000002.1"/>
</dbReference>
<evidence type="ECO:0000256" key="1">
    <source>
        <dbReference type="SAM" id="MobiDB-lite"/>
    </source>
</evidence>
<comment type="caution">
    <text evidence="2">The sequence shown here is derived from an EMBL/GenBank/DDBJ whole genome shotgun (WGS) entry which is preliminary data.</text>
</comment>
<sequence>MIEAGSGPRRTPRSSSASTPGGPSAKSAFPQGGPDEGGVEQHVVRAGIAELDRGRAERLLRSRDGASLHRNHLCSPHDARKHLLLRRFQWLCAAKPVSHAEENRNAGFLVQGVQQQVPVEEIIFKYRTRLALP</sequence>
<dbReference type="EMBL" id="JACHIW010000002">
    <property type="protein sequence ID" value="MBB5159075.1"/>
    <property type="molecule type" value="Genomic_DNA"/>
</dbReference>
<dbReference type="Proteomes" id="UP000584374">
    <property type="component" value="Unassembled WGS sequence"/>
</dbReference>
<feature type="region of interest" description="Disordered" evidence="1">
    <location>
        <begin position="1"/>
        <end position="42"/>
    </location>
</feature>
<organism evidence="2 3">
    <name type="scientific">Saccharopolyspora phatthalungensis</name>
    <dbReference type="NCBI Taxonomy" id="664693"/>
    <lineage>
        <taxon>Bacteria</taxon>
        <taxon>Bacillati</taxon>
        <taxon>Actinomycetota</taxon>
        <taxon>Actinomycetes</taxon>
        <taxon>Pseudonocardiales</taxon>
        <taxon>Pseudonocardiaceae</taxon>
        <taxon>Saccharopolyspora</taxon>
    </lineage>
</organism>
<evidence type="ECO:0000313" key="2">
    <source>
        <dbReference type="EMBL" id="MBB5159075.1"/>
    </source>
</evidence>
<protein>
    <submittedName>
        <fullName evidence="2">Uncharacterized protein</fullName>
    </submittedName>
</protein>
<dbReference type="AlphaFoldDB" id="A0A840QJH4"/>
<gene>
    <name evidence="2" type="ORF">BJ970_006674</name>
</gene>